<dbReference type="InterPro" id="IPR020843">
    <property type="entry name" value="ER"/>
</dbReference>
<dbReference type="RefSeq" id="WP_387406649.1">
    <property type="nucleotide sequence ID" value="NZ_JBIAQY010000022.1"/>
</dbReference>
<evidence type="ECO:0000256" key="1">
    <source>
        <dbReference type="ARBA" id="ARBA00022857"/>
    </source>
</evidence>
<dbReference type="SUPFAM" id="SSF50129">
    <property type="entry name" value="GroES-like"/>
    <property type="match status" value="1"/>
</dbReference>
<sequence>MHAVVIDSFGSPEVLQYREVPDPRPGPGEAAIAVRAVSVNRSLDIGVRAGKGRRAQLPMVLGVDPTGTVDEVGAGVDPGLLGRRVAVRSPLPGRAHLGVDRWGGYADRVVVPAAALADIPAGLDFPEATVIFRHYPTAFHLLDTMADVQPGERVLVMGATGALGSAGIEASRLLGGRVIACVGSESKAEVARSLGAEHTVNYRTQDLRDAVMELTEGAGVNVVFENISDPDLWPKAFASLAREGRLVTAGAHAGPIVPLDVRALYRNRLRILGGAGSDPRSWERTTAAATKGELHPLIAEILPLSQARRAHELVEKGDLIGKVILRPAGQ</sequence>
<keyword evidence="4" id="KW-1185">Reference proteome</keyword>
<feature type="domain" description="Enoyl reductase (ER)" evidence="2">
    <location>
        <begin position="10"/>
        <end position="325"/>
    </location>
</feature>
<dbReference type="Proteomes" id="UP001601992">
    <property type="component" value="Unassembled WGS sequence"/>
</dbReference>
<keyword evidence="1" id="KW-0521">NADP</keyword>
<organism evidence="3 4">
    <name type="scientific">Nocardia jiangxiensis</name>
    <dbReference type="NCBI Taxonomy" id="282685"/>
    <lineage>
        <taxon>Bacteria</taxon>
        <taxon>Bacillati</taxon>
        <taxon>Actinomycetota</taxon>
        <taxon>Actinomycetes</taxon>
        <taxon>Mycobacteriales</taxon>
        <taxon>Nocardiaceae</taxon>
        <taxon>Nocardia</taxon>
    </lineage>
</organism>
<evidence type="ECO:0000313" key="3">
    <source>
        <dbReference type="EMBL" id="MFF3573951.1"/>
    </source>
</evidence>
<dbReference type="PANTHER" id="PTHR44154:SF1">
    <property type="entry name" value="QUINONE OXIDOREDUCTASE"/>
    <property type="match status" value="1"/>
</dbReference>
<dbReference type="SMART" id="SM00829">
    <property type="entry name" value="PKS_ER"/>
    <property type="match status" value="1"/>
</dbReference>
<dbReference type="EMBL" id="JBIAQY010000022">
    <property type="protein sequence ID" value="MFF3573951.1"/>
    <property type="molecule type" value="Genomic_DNA"/>
</dbReference>
<dbReference type="SUPFAM" id="SSF51735">
    <property type="entry name" value="NAD(P)-binding Rossmann-fold domains"/>
    <property type="match status" value="1"/>
</dbReference>
<accession>A0ABW6SFL1</accession>
<dbReference type="InterPro" id="IPR013154">
    <property type="entry name" value="ADH-like_N"/>
</dbReference>
<dbReference type="Pfam" id="PF00107">
    <property type="entry name" value="ADH_zinc_N"/>
    <property type="match status" value="1"/>
</dbReference>
<protein>
    <submittedName>
        <fullName evidence="3">Zinc-binding alcohol dehydrogenase family protein</fullName>
    </submittedName>
</protein>
<dbReference type="Gene3D" id="3.90.180.10">
    <property type="entry name" value="Medium-chain alcohol dehydrogenases, catalytic domain"/>
    <property type="match status" value="1"/>
</dbReference>
<dbReference type="InterPro" id="IPR051603">
    <property type="entry name" value="Zinc-ADH_QOR/CCCR"/>
</dbReference>
<dbReference type="InterPro" id="IPR036291">
    <property type="entry name" value="NAD(P)-bd_dom_sf"/>
</dbReference>
<name>A0ABW6SFL1_9NOCA</name>
<evidence type="ECO:0000313" key="4">
    <source>
        <dbReference type="Proteomes" id="UP001601992"/>
    </source>
</evidence>
<evidence type="ECO:0000259" key="2">
    <source>
        <dbReference type="SMART" id="SM00829"/>
    </source>
</evidence>
<dbReference type="Pfam" id="PF08240">
    <property type="entry name" value="ADH_N"/>
    <property type="match status" value="1"/>
</dbReference>
<dbReference type="PANTHER" id="PTHR44154">
    <property type="entry name" value="QUINONE OXIDOREDUCTASE"/>
    <property type="match status" value="1"/>
</dbReference>
<reference evidence="3 4" key="1">
    <citation type="submission" date="2024-10" db="EMBL/GenBank/DDBJ databases">
        <title>The Natural Products Discovery Center: Release of the First 8490 Sequenced Strains for Exploring Actinobacteria Biosynthetic Diversity.</title>
        <authorList>
            <person name="Kalkreuter E."/>
            <person name="Kautsar S.A."/>
            <person name="Yang D."/>
            <person name="Bader C.D."/>
            <person name="Teijaro C.N."/>
            <person name="Fluegel L."/>
            <person name="Davis C.M."/>
            <person name="Simpson J.R."/>
            <person name="Lauterbach L."/>
            <person name="Steele A.D."/>
            <person name="Gui C."/>
            <person name="Meng S."/>
            <person name="Li G."/>
            <person name="Viehrig K."/>
            <person name="Ye F."/>
            <person name="Su P."/>
            <person name="Kiefer A.F."/>
            <person name="Nichols A."/>
            <person name="Cepeda A.J."/>
            <person name="Yan W."/>
            <person name="Fan B."/>
            <person name="Jiang Y."/>
            <person name="Adhikari A."/>
            <person name="Zheng C.-J."/>
            <person name="Schuster L."/>
            <person name="Cowan T.M."/>
            <person name="Smanski M.J."/>
            <person name="Chevrette M.G."/>
            <person name="De Carvalho L.P.S."/>
            <person name="Shen B."/>
        </authorList>
    </citation>
    <scope>NUCLEOTIDE SEQUENCE [LARGE SCALE GENOMIC DNA]</scope>
    <source>
        <strain evidence="3 4">NPDC002593</strain>
    </source>
</reference>
<proteinExistence type="predicted"/>
<dbReference type="InterPro" id="IPR013149">
    <property type="entry name" value="ADH-like_C"/>
</dbReference>
<dbReference type="InterPro" id="IPR011032">
    <property type="entry name" value="GroES-like_sf"/>
</dbReference>
<comment type="caution">
    <text evidence="3">The sequence shown here is derived from an EMBL/GenBank/DDBJ whole genome shotgun (WGS) entry which is preliminary data.</text>
</comment>
<gene>
    <name evidence="3" type="ORF">ACFYXQ_39995</name>
</gene>